<evidence type="ECO:0000313" key="2">
    <source>
        <dbReference type="Proteomes" id="UP000243975"/>
    </source>
</evidence>
<dbReference type="AlphaFoldDB" id="A0A103Y6E3"/>
<gene>
    <name evidence="1" type="ORF">Ccrd_018336</name>
</gene>
<dbReference type="EMBL" id="LEKV01002358">
    <property type="protein sequence ID" value="KVI03364.1"/>
    <property type="molecule type" value="Genomic_DNA"/>
</dbReference>
<dbReference type="Gramene" id="KVI03364">
    <property type="protein sequence ID" value="KVI03364"/>
    <property type="gene ID" value="Ccrd_018336"/>
</dbReference>
<dbReference type="STRING" id="59895.A0A103Y6E3"/>
<comment type="caution">
    <text evidence="1">The sequence shown here is derived from an EMBL/GenBank/DDBJ whole genome shotgun (WGS) entry which is preliminary data.</text>
</comment>
<name>A0A103Y6E3_CYNCS</name>
<accession>A0A103Y6E3</accession>
<protein>
    <submittedName>
        <fullName evidence="1">Uncharacterized protein</fullName>
    </submittedName>
</protein>
<organism evidence="1 2">
    <name type="scientific">Cynara cardunculus var. scolymus</name>
    <name type="common">Globe artichoke</name>
    <name type="synonym">Cynara scolymus</name>
    <dbReference type="NCBI Taxonomy" id="59895"/>
    <lineage>
        <taxon>Eukaryota</taxon>
        <taxon>Viridiplantae</taxon>
        <taxon>Streptophyta</taxon>
        <taxon>Embryophyta</taxon>
        <taxon>Tracheophyta</taxon>
        <taxon>Spermatophyta</taxon>
        <taxon>Magnoliopsida</taxon>
        <taxon>eudicotyledons</taxon>
        <taxon>Gunneridae</taxon>
        <taxon>Pentapetalae</taxon>
        <taxon>asterids</taxon>
        <taxon>campanulids</taxon>
        <taxon>Asterales</taxon>
        <taxon>Asteraceae</taxon>
        <taxon>Carduoideae</taxon>
        <taxon>Cardueae</taxon>
        <taxon>Carduinae</taxon>
        <taxon>Cynara</taxon>
    </lineage>
</organism>
<proteinExistence type="predicted"/>
<sequence length="86" mass="9530">MNGVVFDEKKESRREVSSVCPSTPLWNIDTPFLTGQFHQEVESTHGLAESKGNSVDLGIDYLITFCLYSLESEKPIGCYSASVLVK</sequence>
<keyword evidence="2" id="KW-1185">Reference proteome</keyword>
<reference evidence="1 2" key="1">
    <citation type="journal article" date="2016" name="Sci. Rep.">
        <title>The genome sequence of the outbreeding globe artichoke constructed de novo incorporating a phase-aware low-pass sequencing strategy of F1 progeny.</title>
        <authorList>
            <person name="Scaglione D."/>
            <person name="Reyes-Chin-Wo S."/>
            <person name="Acquadro A."/>
            <person name="Froenicke L."/>
            <person name="Portis E."/>
            <person name="Beitel C."/>
            <person name="Tirone M."/>
            <person name="Mauro R."/>
            <person name="Lo Monaco A."/>
            <person name="Mauromicale G."/>
            <person name="Faccioli P."/>
            <person name="Cattivelli L."/>
            <person name="Rieseberg L."/>
            <person name="Michelmore R."/>
            <person name="Lanteri S."/>
        </authorList>
    </citation>
    <scope>NUCLEOTIDE SEQUENCE [LARGE SCALE GENOMIC DNA]</scope>
    <source>
        <strain evidence="1">2C</strain>
    </source>
</reference>
<evidence type="ECO:0000313" key="1">
    <source>
        <dbReference type="EMBL" id="KVI03364.1"/>
    </source>
</evidence>
<dbReference type="Proteomes" id="UP000243975">
    <property type="component" value="Unassembled WGS sequence"/>
</dbReference>